<feature type="domain" description="Reverse transcriptase" evidence="5">
    <location>
        <begin position="1086"/>
        <end position="1364"/>
    </location>
</feature>
<dbReference type="Gene3D" id="3.60.10.10">
    <property type="entry name" value="Endonuclease/exonuclease/phosphatase"/>
    <property type="match status" value="1"/>
</dbReference>
<dbReference type="InterPro" id="IPR043502">
    <property type="entry name" value="DNA/RNA_pol_sf"/>
</dbReference>
<dbReference type="Proteomes" id="UP001054252">
    <property type="component" value="Unassembled WGS sequence"/>
</dbReference>
<dbReference type="Pfam" id="PF13966">
    <property type="entry name" value="zf-RVT"/>
    <property type="match status" value="1"/>
</dbReference>
<dbReference type="Pfam" id="PF00078">
    <property type="entry name" value="RVT_1"/>
    <property type="match status" value="1"/>
</dbReference>
<sequence length="1850" mass="213858">MESTRVSARSAAARKDSGYRQRQGFRNKFEEYRSQFSGWSSNFFFYNFPEELEAKFLWNSFQMYGKVVDVYIPRKRDKRGKRYGFVRLTGVKNEIQMERRLNEIWIGSYKMRVKLANDRHRKPSSDRKIQGAPKVSGSTSIMNRLVQPGQTYAQAVKGQGKTVDKAPDQSQEKEKKGTPKMEVVKTSDQENKEAEKTEKIVEYIPSGDELKWLEGGMVAVMRSMAMISEIQEQMDADGGLISLSPIGGRRVLLTEKVSGFIADYMKHNEELFGMWFESITPWEKAPEEKSRLKWVRISGVPLRAWDERCFQMIGETIGEVVLVHEDTKKKAILWDGRVLIMCSESSKIYIQVKLKVGEQVYEIEIVEEEWRNDPDWWLSENGRRSDLETESNFSTSWCQNEDLEMDLDVMGEGEDVRNDSEHLMKDLVANSNLKTVTETESCFQMVQETDIEGDVNFRPPKEIGPQRGSSDGPIEDSGPIIRMEWGKTKEMNLEEPCLEAQIVVDPTATQKSENTKKWSKKQRRLQECYPESMEQIWVKGAPWVTPRTKQRLARREGTRQAEDDKREMDMHEVRRLMGVGKRLGLIFENNEEEIQSKLLEAVDQEGVERGVAKGRGLGGTLKKKEVRRLVKEEKPDFLFLQETKLEKVDVGICRQLWNSDEVDWVAKGSSGASGGLLCLWDRWQFVKREDFSGDGFVGLAGEWGANKKQYFLINVYGSNDRQRKASLWEELRKMVIGKEGCWLIAGDFNAVRGPEERRGRSRESPDMKDFDEFIVTSDLVDVKLSNRKYTWYKPDGTARSRLDRFLLSTEMSNSEGEWIQQGLPRNISDHCAIVLKSRKSDWGPKPFRVLDAWQQHPDFKKFVEDKWSELAVEGFAGYKCQQKLKLLKGFLKGWNKEVFGNMETQYEQAVKKIEKVDMQNEISDLEEAEIVKRQEGFSEMWDVLRKKELIWKQKSRSKWVHEGDANTRFFHRVAKGRRAQNNIVGLMCDGAWIEEPDLVKNEIVRYFRSLFQGEQWNRPKLGNINFQQLSEEKKDWLERPFSAEEIEEGLRSCEGSKAPGPDGYNFNFLKYAWQCIKEDFINFFSEFHRNGKLVRGLNSSFIAMIPKKLNAIELKDYRPISLLGCVYKLLAKVLANRLKSVISEIVSETQSAFVGGRQLVDSVLVLNEVVDEIKKKKQPAFVFKADFEKAYDCVDWSFLDWMMESFGFGMKWRGWIMECLSTARISVLVNGSPTKEFEMGKGLRQGDPLSPFLFLMIAEGLQFLVQRAIKEDMMHGIEIGKRGLSVSLLQFADDTVFMGRADAENIRTVKDILKWFELMSGLRINFSKSSIFGYNVSEKWLKGSAGMLHCRVGRPPFLYLGLPVDGKSGNKKLWELVVNKFRSKLAVWKAATLSFGGRLVLLNSVLSALPIFYMSLYSLPNSVLAELTRIQRCFLWGGAELNKKISWVKWEHVCQAKANGGLGVPDLQRKNWAMLGKWWYRLGDGVESLWKRVVREKYYGGRREVDITSVECFKMSKIWRDIIRIGGISLNLRNMLVEGFKWEVGEGNRVVFWSDRWMGVKSLRDLFPRLFALAVKKEGKVSEMGSWEEGRWRWRLEWRRGTLGREKDEEELLEKMLEGVNLKEGAGDVWKWIHGLDGKYGVKLAYDFLASSESVLEDQLCKLIGCRLVPSKVAFFGWRLCLDRLPTKENLQKRGILLQEGALCEFCNGKEEKVNHLFCLCYNAWLAWTQVLSWWGLESVLPNTVGGMVEFFIGSLGSIIGKEMGSCIFLVVAWYLWYRRNIQVFRKDEGLPENLLERMQVKTFIWIKSKVNGCVFSFFEWQSCPMECAMAVKNHKKLRKQFYKARVPSG</sequence>
<dbReference type="SUPFAM" id="SSF56219">
    <property type="entry name" value="DNase I-like"/>
    <property type="match status" value="1"/>
</dbReference>
<feature type="domain" description="RRM" evidence="4">
    <location>
        <begin position="41"/>
        <end position="118"/>
    </location>
</feature>
<dbReference type="PROSITE" id="PS00726">
    <property type="entry name" value="AP_NUCLEASE_F1_1"/>
    <property type="match status" value="1"/>
</dbReference>
<dbReference type="Pfam" id="PF03372">
    <property type="entry name" value="Exo_endo_phos"/>
    <property type="match status" value="1"/>
</dbReference>
<dbReference type="PANTHER" id="PTHR33116">
    <property type="entry name" value="REVERSE TRANSCRIPTASE ZINC-BINDING DOMAIN-CONTAINING PROTEIN-RELATED-RELATED"/>
    <property type="match status" value="1"/>
</dbReference>
<dbReference type="Gene3D" id="3.30.70.330">
    <property type="match status" value="1"/>
</dbReference>
<keyword evidence="3" id="KW-0472">Membrane</keyword>
<feature type="compositionally biased region" description="Basic and acidic residues" evidence="2">
    <location>
        <begin position="117"/>
        <end position="129"/>
    </location>
</feature>
<dbReference type="GO" id="GO:0006281">
    <property type="term" value="P:DNA repair"/>
    <property type="evidence" value="ECO:0007669"/>
    <property type="project" value="InterPro"/>
</dbReference>
<dbReference type="SUPFAM" id="SSF54928">
    <property type="entry name" value="RNA-binding domain, RBD"/>
    <property type="match status" value="1"/>
</dbReference>
<protein>
    <submittedName>
        <fullName evidence="6">Uncharacterized protein</fullName>
    </submittedName>
</protein>
<dbReference type="InterPro" id="IPR036691">
    <property type="entry name" value="Endo/exonu/phosph_ase_sf"/>
</dbReference>
<keyword evidence="1" id="KW-0694">RNA-binding</keyword>
<dbReference type="SMART" id="SM00360">
    <property type="entry name" value="RRM"/>
    <property type="match status" value="1"/>
</dbReference>
<evidence type="ECO:0000259" key="4">
    <source>
        <dbReference type="PROSITE" id="PS50102"/>
    </source>
</evidence>
<feature type="region of interest" description="Disordered" evidence="2">
    <location>
        <begin position="455"/>
        <end position="477"/>
    </location>
</feature>
<dbReference type="InterPro" id="IPR000477">
    <property type="entry name" value="RT_dom"/>
</dbReference>
<dbReference type="InterPro" id="IPR012677">
    <property type="entry name" value="Nucleotide-bd_a/b_plait_sf"/>
</dbReference>
<dbReference type="CDD" id="cd01650">
    <property type="entry name" value="RT_nLTR_like"/>
    <property type="match status" value="1"/>
</dbReference>
<dbReference type="InterPro" id="IPR035979">
    <property type="entry name" value="RBD_domain_sf"/>
</dbReference>
<dbReference type="GO" id="GO:0004519">
    <property type="term" value="F:endonuclease activity"/>
    <property type="evidence" value="ECO:0007669"/>
    <property type="project" value="InterPro"/>
</dbReference>
<dbReference type="PROSITE" id="PS50878">
    <property type="entry name" value="RT_POL"/>
    <property type="match status" value="1"/>
</dbReference>
<dbReference type="GO" id="GO:0003677">
    <property type="term" value="F:DNA binding"/>
    <property type="evidence" value="ECO:0007669"/>
    <property type="project" value="InterPro"/>
</dbReference>
<keyword evidence="3" id="KW-1133">Transmembrane helix</keyword>
<dbReference type="InterPro" id="IPR005135">
    <property type="entry name" value="Endo/exonuclease/phosphatase"/>
</dbReference>
<dbReference type="GO" id="GO:0003723">
    <property type="term" value="F:RNA binding"/>
    <property type="evidence" value="ECO:0007669"/>
    <property type="project" value="UniProtKB-UniRule"/>
</dbReference>
<dbReference type="SUPFAM" id="SSF56672">
    <property type="entry name" value="DNA/RNA polymerases"/>
    <property type="match status" value="1"/>
</dbReference>
<dbReference type="InterPro" id="IPR026960">
    <property type="entry name" value="RVT-Znf"/>
</dbReference>
<dbReference type="EMBL" id="BPVZ01000084">
    <property type="protein sequence ID" value="GKV29681.1"/>
    <property type="molecule type" value="Genomic_DNA"/>
</dbReference>
<organism evidence="6 7">
    <name type="scientific">Rubroshorea leprosula</name>
    <dbReference type="NCBI Taxonomy" id="152421"/>
    <lineage>
        <taxon>Eukaryota</taxon>
        <taxon>Viridiplantae</taxon>
        <taxon>Streptophyta</taxon>
        <taxon>Embryophyta</taxon>
        <taxon>Tracheophyta</taxon>
        <taxon>Spermatophyta</taxon>
        <taxon>Magnoliopsida</taxon>
        <taxon>eudicotyledons</taxon>
        <taxon>Gunneridae</taxon>
        <taxon>Pentapetalae</taxon>
        <taxon>rosids</taxon>
        <taxon>malvids</taxon>
        <taxon>Malvales</taxon>
        <taxon>Dipterocarpaceae</taxon>
        <taxon>Rubroshorea</taxon>
    </lineage>
</organism>
<evidence type="ECO:0000313" key="6">
    <source>
        <dbReference type="EMBL" id="GKV29681.1"/>
    </source>
</evidence>
<dbReference type="PROSITE" id="PS50102">
    <property type="entry name" value="RRM"/>
    <property type="match status" value="1"/>
</dbReference>
<dbReference type="InterPro" id="IPR020847">
    <property type="entry name" value="AP_endonuclease_F1_BS"/>
</dbReference>
<dbReference type="InterPro" id="IPR000504">
    <property type="entry name" value="RRM_dom"/>
</dbReference>
<feature type="region of interest" description="Disordered" evidence="2">
    <location>
        <begin position="117"/>
        <end position="137"/>
    </location>
</feature>
<feature type="transmembrane region" description="Helical" evidence="3">
    <location>
        <begin position="1749"/>
        <end position="1777"/>
    </location>
</feature>
<evidence type="ECO:0000259" key="5">
    <source>
        <dbReference type="PROSITE" id="PS50878"/>
    </source>
</evidence>
<keyword evidence="3" id="KW-0812">Transmembrane</keyword>
<comment type="caution">
    <text evidence="6">The sequence shown here is derived from an EMBL/GenBank/DDBJ whole genome shotgun (WGS) entry which is preliminary data.</text>
</comment>
<name>A0AAV5KY91_9ROSI</name>
<proteinExistence type="predicted"/>
<gene>
    <name evidence="6" type="ORF">SLEP1_g38586</name>
</gene>
<evidence type="ECO:0000256" key="3">
    <source>
        <dbReference type="SAM" id="Phobius"/>
    </source>
</evidence>
<dbReference type="CDD" id="cd00590">
    <property type="entry name" value="RRM_SF"/>
    <property type="match status" value="1"/>
</dbReference>
<dbReference type="PANTHER" id="PTHR33116:SF75">
    <property type="entry name" value="RIBONUCLEASE H PROTEIN"/>
    <property type="match status" value="1"/>
</dbReference>
<evidence type="ECO:0000256" key="1">
    <source>
        <dbReference type="PROSITE-ProRule" id="PRU00176"/>
    </source>
</evidence>
<evidence type="ECO:0000256" key="2">
    <source>
        <dbReference type="SAM" id="MobiDB-lite"/>
    </source>
</evidence>
<feature type="region of interest" description="Disordered" evidence="2">
    <location>
        <begin position="154"/>
        <end position="192"/>
    </location>
</feature>
<evidence type="ECO:0000313" key="7">
    <source>
        <dbReference type="Proteomes" id="UP001054252"/>
    </source>
</evidence>
<accession>A0AAV5KY91</accession>
<reference evidence="6 7" key="1">
    <citation type="journal article" date="2021" name="Commun. Biol.">
        <title>The genome of Shorea leprosula (Dipterocarpaceae) highlights the ecological relevance of drought in aseasonal tropical rainforests.</title>
        <authorList>
            <person name="Ng K.K.S."/>
            <person name="Kobayashi M.J."/>
            <person name="Fawcett J.A."/>
            <person name="Hatakeyama M."/>
            <person name="Paape T."/>
            <person name="Ng C.H."/>
            <person name="Ang C.C."/>
            <person name="Tnah L.H."/>
            <person name="Lee C.T."/>
            <person name="Nishiyama T."/>
            <person name="Sese J."/>
            <person name="O'Brien M.J."/>
            <person name="Copetti D."/>
            <person name="Mohd Noor M.I."/>
            <person name="Ong R.C."/>
            <person name="Putra M."/>
            <person name="Sireger I.Z."/>
            <person name="Indrioko S."/>
            <person name="Kosugi Y."/>
            <person name="Izuno A."/>
            <person name="Isagi Y."/>
            <person name="Lee S.L."/>
            <person name="Shimizu K.K."/>
        </authorList>
    </citation>
    <scope>NUCLEOTIDE SEQUENCE [LARGE SCALE GENOMIC DNA]</scope>
    <source>
        <strain evidence="6">214</strain>
    </source>
</reference>
<feature type="compositionally biased region" description="Basic and acidic residues" evidence="2">
    <location>
        <begin position="162"/>
        <end position="192"/>
    </location>
</feature>
<keyword evidence="7" id="KW-1185">Reference proteome</keyword>